<proteinExistence type="predicted"/>
<dbReference type="AlphaFoldDB" id="A0A0D9VFE6"/>
<reference evidence="2 3" key="1">
    <citation type="submission" date="2012-08" db="EMBL/GenBank/DDBJ databases">
        <title>Oryza genome evolution.</title>
        <authorList>
            <person name="Wing R.A."/>
        </authorList>
    </citation>
    <scope>NUCLEOTIDE SEQUENCE</scope>
</reference>
<evidence type="ECO:0000313" key="3">
    <source>
        <dbReference type="Proteomes" id="UP000032180"/>
    </source>
</evidence>
<feature type="transmembrane region" description="Helical" evidence="1">
    <location>
        <begin position="64"/>
        <end position="81"/>
    </location>
</feature>
<reference evidence="3" key="2">
    <citation type="submission" date="2013-12" db="EMBL/GenBank/DDBJ databases">
        <authorList>
            <person name="Yu Y."/>
            <person name="Lee S."/>
            <person name="de Baynast K."/>
            <person name="Wissotski M."/>
            <person name="Liu L."/>
            <person name="Talag J."/>
            <person name="Goicoechea J."/>
            <person name="Angelova A."/>
            <person name="Jetty R."/>
            <person name="Kudrna D."/>
            <person name="Golser W."/>
            <person name="Rivera L."/>
            <person name="Zhang J."/>
            <person name="Wing R."/>
        </authorList>
    </citation>
    <scope>NUCLEOTIDE SEQUENCE</scope>
</reference>
<sequence>MADNGFESSNAPAIHAVPIKVVAPSAPPMAMMQENPLASAPPMAAAGVVGNAQVDNRVMQQPKWLEKMVYVCIILTIYAIFKK</sequence>
<dbReference type="eggNOG" id="ENOG502R5JN">
    <property type="taxonomic scope" value="Eukaryota"/>
</dbReference>
<dbReference type="HOGENOM" id="CLU_2562312_0_0_1"/>
<reference evidence="2" key="3">
    <citation type="submission" date="2015-04" db="UniProtKB">
        <authorList>
            <consortium name="EnsemblPlants"/>
        </authorList>
    </citation>
    <scope>IDENTIFICATION</scope>
</reference>
<name>A0A0D9VFE6_9ORYZ</name>
<keyword evidence="1" id="KW-1133">Transmembrane helix</keyword>
<organism evidence="2 3">
    <name type="scientific">Leersia perrieri</name>
    <dbReference type="NCBI Taxonomy" id="77586"/>
    <lineage>
        <taxon>Eukaryota</taxon>
        <taxon>Viridiplantae</taxon>
        <taxon>Streptophyta</taxon>
        <taxon>Embryophyta</taxon>
        <taxon>Tracheophyta</taxon>
        <taxon>Spermatophyta</taxon>
        <taxon>Magnoliopsida</taxon>
        <taxon>Liliopsida</taxon>
        <taxon>Poales</taxon>
        <taxon>Poaceae</taxon>
        <taxon>BOP clade</taxon>
        <taxon>Oryzoideae</taxon>
        <taxon>Oryzeae</taxon>
        <taxon>Oryzinae</taxon>
        <taxon>Leersia</taxon>
    </lineage>
</organism>
<keyword evidence="3" id="KW-1185">Reference proteome</keyword>
<evidence type="ECO:0000313" key="2">
    <source>
        <dbReference type="EnsemblPlants" id="LPERR02G11860.1"/>
    </source>
</evidence>
<dbReference type="Gramene" id="LPERR02G11860.1">
    <property type="protein sequence ID" value="LPERR02G11860.1"/>
    <property type="gene ID" value="LPERR02G11860"/>
</dbReference>
<accession>A0A0D9VFE6</accession>
<evidence type="ECO:0000256" key="1">
    <source>
        <dbReference type="SAM" id="Phobius"/>
    </source>
</evidence>
<protein>
    <submittedName>
        <fullName evidence="2">Uncharacterized protein</fullName>
    </submittedName>
</protein>
<dbReference type="Proteomes" id="UP000032180">
    <property type="component" value="Chromosome 2"/>
</dbReference>
<dbReference type="EnsemblPlants" id="LPERR02G11860.1">
    <property type="protein sequence ID" value="LPERR02G11860.1"/>
    <property type="gene ID" value="LPERR02G11860"/>
</dbReference>
<keyword evidence="1" id="KW-0812">Transmembrane</keyword>
<keyword evidence="1" id="KW-0472">Membrane</keyword>